<dbReference type="InterPro" id="IPR036754">
    <property type="entry name" value="YbaK/aa-tRNA-synt-asso_dom_sf"/>
</dbReference>
<dbReference type="InterPro" id="IPR002314">
    <property type="entry name" value="aa-tRNA-synt_IIb"/>
</dbReference>
<accession>A0ABQ0C8T3</accession>
<dbReference type="SUPFAM" id="SSF52954">
    <property type="entry name" value="Class II aaRS ABD-related"/>
    <property type="match status" value="1"/>
</dbReference>
<dbReference type="Proteomes" id="UP001628193">
    <property type="component" value="Unassembled WGS sequence"/>
</dbReference>
<comment type="function">
    <text evidence="10">Catalyzes the attachment of proline to tRNA(Pro) in a two-step reaction: proline is first activated by ATP to form Pro-AMP and then transferred to the acceptor end of tRNA(Pro). As ProRS can inadvertently accommodate and process non-cognate amino acids such as alanine and cysteine, to avoid such errors it has two additional distinct editing activities against alanine. One activity is designated as 'pretransfer' editing and involves the tRNA(Pro)-independent hydrolysis of activated Ala-AMP. The other activity is designated 'posttransfer' editing and involves deacylation of mischarged Ala-tRNA(Pro). The misacylated Cys-tRNA(Pro) is not edited by ProRS.</text>
</comment>
<evidence type="ECO:0000259" key="11">
    <source>
        <dbReference type="PROSITE" id="PS50862"/>
    </source>
</evidence>
<dbReference type="HAMAP" id="MF_01569">
    <property type="entry name" value="Pro_tRNA_synth_type1"/>
    <property type="match status" value="1"/>
</dbReference>
<dbReference type="EMBL" id="BAAFGK010000004">
    <property type="protein sequence ID" value="GAB0057296.1"/>
    <property type="molecule type" value="Genomic_DNA"/>
</dbReference>
<dbReference type="InterPro" id="IPR033730">
    <property type="entry name" value="ProRS_core_prok"/>
</dbReference>
<dbReference type="CDD" id="cd00861">
    <property type="entry name" value="ProRS_anticodon_short"/>
    <property type="match status" value="1"/>
</dbReference>
<evidence type="ECO:0000313" key="12">
    <source>
        <dbReference type="EMBL" id="GAB0057296.1"/>
    </source>
</evidence>
<evidence type="ECO:0000256" key="2">
    <source>
        <dbReference type="ARBA" id="ARBA00011738"/>
    </source>
</evidence>
<dbReference type="Gene3D" id="3.30.930.10">
    <property type="entry name" value="Bira Bifunctional Protein, Domain 2"/>
    <property type="match status" value="2"/>
</dbReference>
<evidence type="ECO:0000256" key="8">
    <source>
        <dbReference type="ARBA" id="ARBA00023146"/>
    </source>
</evidence>
<evidence type="ECO:0000256" key="9">
    <source>
        <dbReference type="ARBA" id="ARBA00047671"/>
    </source>
</evidence>
<keyword evidence="4 10" id="KW-0436">Ligase</keyword>
<comment type="domain">
    <text evidence="10">Consists of three domains: the N-terminal catalytic domain, the editing domain and the C-terminal anticodon-binding domain.</text>
</comment>
<dbReference type="InterPro" id="IPR044140">
    <property type="entry name" value="ProRS_anticodon_short"/>
</dbReference>
<keyword evidence="5 10" id="KW-0547">Nucleotide-binding</keyword>
<dbReference type="InterPro" id="IPR023717">
    <property type="entry name" value="Pro-tRNA-Synthase_IIa_type1"/>
</dbReference>
<dbReference type="InterPro" id="IPR050062">
    <property type="entry name" value="Pro-tRNA_synthetase"/>
</dbReference>
<dbReference type="NCBIfam" id="NF006625">
    <property type="entry name" value="PRK09194.1"/>
    <property type="match status" value="1"/>
</dbReference>
<keyword evidence="13" id="KW-1185">Reference proteome</keyword>
<dbReference type="InterPro" id="IPR006195">
    <property type="entry name" value="aa-tRNA-synth_II"/>
</dbReference>
<dbReference type="InterPro" id="IPR007214">
    <property type="entry name" value="YbaK/aa-tRNA-synth-assoc-dom"/>
</dbReference>
<evidence type="ECO:0000256" key="6">
    <source>
        <dbReference type="ARBA" id="ARBA00022840"/>
    </source>
</evidence>
<name>A0ABQ0C8T3_9PROT</name>
<dbReference type="InterPro" id="IPR045864">
    <property type="entry name" value="aa-tRNA-synth_II/BPL/LPL"/>
</dbReference>
<evidence type="ECO:0000256" key="3">
    <source>
        <dbReference type="ARBA" id="ARBA00022490"/>
    </source>
</evidence>
<evidence type="ECO:0000256" key="1">
    <source>
        <dbReference type="ARBA" id="ARBA00004496"/>
    </source>
</evidence>
<organism evidence="12 13">
    <name type="scientific">Candidatus Magnetaquiglobus chichijimensis</name>
    <dbReference type="NCBI Taxonomy" id="3141448"/>
    <lineage>
        <taxon>Bacteria</taxon>
        <taxon>Pseudomonadati</taxon>
        <taxon>Pseudomonadota</taxon>
        <taxon>Magnetococcia</taxon>
        <taxon>Magnetococcales</taxon>
        <taxon>Candidatus Magnetaquicoccaceae</taxon>
        <taxon>Candidatus Magnetaquiglobus</taxon>
    </lineage>
</organism>
<dbReference type="GO" id="GO:0004827">
    <property type="term" value="F:proline-tRNA ligase activity"/>
    <property type="evidence" value="ECO:0007669"/>
    <property type="project" value="UniProtKB-EC"/>
</dbReference>
<dbReference type="NCBIfam" id="TIGR00409">
    <property type="entry name" value="proS_fam_II"/>
    <property type="match status" value="1"/>
</dbReference>
<dbReference type="RefSeq" id="WP_420904996.1">
    <property type="nucleotide sequence ID" value="NZ_BAAFGK010000004.1"/>
</dbReference>
<dbReference type="InterPro" id="IPR036621">
    <property type="entry name" value="Anticodon-bd_dom_sf"/>
</dbReference>
<keyword evidence="7 10" id="KW-0648">Protein biosynthesis</keyword>
<comment type="subunit">
    <text evidence="2 10">Homodimer.</text>
</comment>
<comment type="catalytic activity">
    <reaction evidence="9 10">
        <text>tRNA(Pro) + L-proline + ATP = L-prolyl-tRNA(Pro) + AMP + diphosphate</text>
        <dbReference type="Rhea" id="RHEA:14305"/>
        <dbReference type="Rhea" id="RHEA-COMP:9700"/>
        <dbReference type="Rhea" id="RHEA-COMP:9702"/>
        <dbReference type="ChEBI" id="CHEBI:30616"/>
        <dbReference type="ChEBI" id="CHEBI:33019"/>
        <dbReference type="ChEBI" id="CHEBI:60039"/>
        <dbReference type="ChEBI" id="CHEBI:78442"/>
        <dbReference type="ChEBI" id="CHEBI:78532"/>
        <dbReference type="ChEBI" id="CHEBI:456215"/>
        <dbReference type="EC" id="6.1.1.15"/>
    </reaction>
</comment>
<sequence>MRFSVALIPTLKEAPVEAHTVSHRLMLRAGLIRPLGSGIYTWLPVGLKILRKVEAIVRQEMDAAGAQEVLMPAVQPAELWRESGRWDFYGKELLRILDRHEREFCFGPTHEEVITDLARRELKSYRQLPVNFYQIQTKFRDEIRPRFGIMRGREFLMKDAYSFDMDATGLDVTYRAMHAAYTRIFQRCGLGFRPVEADTGSIGGSSSHEFHVLASSGEDVIASCTRCDYAANLEKATSAPLSASATPDDEPMRLVATPGKKSIPEVSAFLNLPESRLVKCLVVEAGGRPHLLLLRGDHELNLVKAANALGVDAVQVPEPGRIAELTGGLPVGYMGPVGTTLPILADRATESLVSFACGANQTDHHLTGVVWERDLPRPACADLRNVQPDDPCPRCAEGHLRLDRGIEVGHIFKLGEKYSKALNVTVLDPEGKERTPIMGCYGIGVSRIVAAAIEQNHDDNGIIWPVALAPFEVEILLANPNDALSVQTAESLYAGLTAMGIGVLLDDRDDRLGVKFKDADLIGCPLRVMAGGRALKEGKVEIQIRKGGDPLQVPVAEALATLRDLLGKLAGEESNGVGSWTQN</sequence>
<dbReference type="Pfam" id="PF04073">
    <property type="entry name" value="tRNA_edit"/>
    <property type="match status" value="1"/>
</dbReference>
<dbReference type="PROSITE" id="PS50862">
    <property type="entry name" value="AA_TRNA_LIGASE_II"/>
    <property type="match status" value="1"/>
</dbReference>
<keyword evidence="3 10" id="KW-0963">Cytoplasm</keyword>
<dbReference type="SUPFAM" id="SSF55681">
    <property type="entry name" value="Class II aaRS and biotin synthetases"/>
    <property type="match status" value="1"/>
</dbReference>
<evidence type="ECO:0000256" key="10">
    <source>
        <dbReference type="HAMAP-Rule" id="MF_01569"/>
    </source>
</evidence>
<proteinExistence type="inferred from homology"/>
<keyword evidence="8 10" id="KW-0030">Aminoacyl-tRNA synthetase</keyword>
<dbReference type="InterPro" id="IPR004500">
    <property type="entry name" value="Pro-tRNA-synth_IIa_bac-type"/>
</dbReference>
<dbReference type="EC" id="6.1.1.15" evidence="10"/>
<evidence type="ECO:0000256" key="5">
    <source>
        <dbReference type="ARBA" id="ARBA00022741"/>
    </source>
</evidence>
<evidence type="ECO:0000256" key="4">
    <source>
        <dbReference type="ARBA" id="ARBA00022598"/>
    </source>
</evidence>
<feature type="domain" description="Aminoacyl-transfer RNA synthetases class-II family profile" evidence="11">
    <location>
        <begin position="38"/>
        <end position="465"/>
    </location>
</feature>
<evidence type="ECO:0000256" key="7">
    <source>
        <dbReference type="ARBA" id="ARBA00022917"/>
    </source>
</evidence>
<dbReference type="PIRSF" id="PIRSF001535">
    <property type="entry name" value="ProRS_1"/>
    <property type="match status" value="1"/>
</dbReference>
<comment type="similarity">
    <text evidence="10">Belongs to the class-II aminoacyl-tRNA synthetase family. ProS type 1 subfamily.</text>
</comment>
<reference evidence="12 13" key="1">
    <citation type="submission" date="2024-09" db="EMBL/GenBank/DDBJ databases">
        <title>Draft genome sequence of Candidatus Magnetaquicoccaceae bacterium FCR-1.</title>
        <authorList>
            <person name="Shimoshige H."/>
            <person name="Shimamura S."/>
            <person name="Taoka A."/>
            <person name="Kobayashi H."/>
            <person name="Maekawa T."/>
        </authorList>
    </citation>
    <scope>NUCLEOTIDE SEQUENCE [LARGE SCALE GENOMIC DNA]</scope>
    <source>
        <strain evidence="12 13">FCR-1</strain>
    </source>
</reference>
<dbReference type="CDD" id="cd00779">
    <property type="entry name" value="ProRS_core_prok"/>
    <property type="match status" value="1"/>
</dbReference>
<dbReference type="Pfam" id="PF00587">
    <property type="entry name" value="tRNA-synt_2b"/>
    <property type="match status" value="1"/>
</dbReference>
<dbReference type="InterPro" id="IPR002316">
    <property type="entry name" value="Pro-tRNA-ligase_IIa"/>
</dbReference>
<dbReference type="PANTHER" id="PTHR42753">
    <property type="entry name" value="MITOCHONDRIAL RIBOSOME PROTEIN L39/PROLYL-TRNA LIGASE FAMILY MEMBER"/>
    <property type="match status" value="1"/>
</dbReference>
<protein>
    <recommendedName>
        <fullName evidence="10">Proline--tRNA ligase</fullName>
        <ecNumber evidence="10">6.1.1.15</ecNumber>
    </recommendedName>
    <alternativeName>
        <fullName evidence="10">Prolyl-tRNA synthetase</fullName>
        <shortName evidence="10">ProRS</shortName>
    </alternativeName>
</protein>
<keyword evidence="6 10" id="KW-0067">ATP-binding</keyword>
<dbReference type="Pfam" id="PF03129">
    <property type="entry name" value="HGTP_anticodon"/>
    <property type="match status" value="1"/>
</dbReference>
<dbReference type="CDD" id="cd04334">
    <property type="entry name" value="ProRS-INS"/>
    <property type="match status" value="1"/>
</dbReference>
<dbReference type="InterPro" id="IPR004154">
    <property type="entry name" value="Anticodon-bd"/>
</dbReference>
<comment type="caution">
    <text evidence="12">The sequence shown here is derived from an EMBL/GenBank/DDBJ whole genome shotgun (WGS) entry which is preliminary data.</text>
</comment>
<dbReference type="PANTHER" id="PTHR42753:SF2">
    <property type="entry name" value="PROLINE--TRNA LIGASE"/>
    <property type="match status" value="1"/>
</dbReference>
<dbReference type="PRINTS" id="PR01046">
    <property type="entry name" value="TRNASYNTHPRO"/>
</dbReference>
<dbReference type="Gene3D" id="3.40.50.800">
    <property type="entry name" value="Anticodon-binding domain"/>
    <property type="match status" value="1"/>
</dbReference>
<comment type="subcellular location">
    <subcellularLocation>
        <location evidence="1 10">Cytoplasm</location>
    </subcellularLocation>
</comment>
<evidence type="ECO:0000313" key="13">
    <source>
        <dbReference type="Proteomes" id="UP001628193"/>
    </source>
</evidence>
<gene>
    <name evidence="10 12" type="primary">proS</name>
    <name evidence="12" type="ORF">SIID45300_01620</name>
</gene>
<dbReference type="SUPFAM" id="SSF55826">
    <property type="entry name" value="YbaK/ProRS associated domain"/>
    <property type="match status" value="1"/>
</dbReference>